<dbReference type="CDD" id="cd05797">
    <property type="entry name" value="Ribosomal_L10"/>
    <property type="match status" value="1"/>
</dbReference>
<dbReference type="InterPro" id="IPR001790">
    <property type="entry name" value="Ribosomal_uL10"/>
</dbReference>
<dbReference type="RefSeq" id="WP_230757123.1">
    <property type="nucleotide sequence ID" value="NZ_JAINWA010000003.1"/>
</dbReference>
<evidence type="ECO:0000256" key="7">
    <source>
        <dbReference type="HAMAP-Rule" id="MF_00362"/>
    </source>
</evidence>
<protein>
    <recommendedName>
        <fullName evidence="6 7">Large ribosomal subunit protein uL10</fullName>
    </recommendedName>
</protein>
<dbReference type="Gene3D" id="3.30.70.1730">
    <property type="match status" value="1"/>
</dbReference>
<dbReference type="GO" id="GO:0006412">
    <property type="term" value="P:translation"/>
    <property type="evidence" value="ECO:0007669"/>
    <property type="project" value="UniProtKB-UniRule"/>
</dbReference>
<keyword evidence="9" id="KW-1185">Reference proteome</keyword>
<comment type="caution">
    <text evidence="8">The sequence shown here is derived from an EMBL/GenBank/DDBJ whole genome shotgun (WGS) entry which is preliminary data.</text>
</comment>
<evidence type="ECO:0000256" key="2">
    <source>
        <dbReference type="ARBA" id="ARBA00008889"/>
    </source>
</evidence>
<dbReference type="EMBL" id="JAINWA010000003">
    <property type="protein sequence ID" value="MCD1655622.1"/>
    <property type="molecule type" value="Genomic_DNA"/>
</dbReference>
<dbReference type="AlphaFoldDB" id="A0AAE3EJ34"/>
<dbReference type="PROSITE" id="PS01109">
    <property type="entry name" value="RIBOSOMAL_L10"/>
    <property type="match status" value="1"/>
</dbReference>
<keyword evidence="4 7" id="KW-0689">Ribosomal protein</keyword>
<dbReference type="InterPro" id="IPR022973">
    <property type="entry name" value="Ribosomal_uL10_bac"/>
</dbReference>
<evidence type="ECO:0000256" key="6">
    <source>
        <dbReference type="ARBA" id="ARBA00035202"/>
    </source>
</evidence>
<evidence type="ECO:0000256" key="5">
    <source>
        <dbReference type="ARBA" id="ARBA00023274"/>
    </source>
</evidence>
<dbReference type="GO" id="GO:0070180">
    <property type="term" value="F:large ribosomal subunit rRNA binding"/>
    <property type="evidence" value="ECO:0007669"/>
    <property type="project" value="UniProtKB-UniRule"/>
</dbReference>
<evidence type="ECO:0000313" key="8">
    <source>
        <dbReference type="EMBL" id="MCD1655622.1"/>
    </source>
</evidence>
<organism evidence="8 9">
    <name type="scientific">Teretinema zuelzerae</name>
    <dbReference type="NCBI Taxonomy" id="156"/>
    <lineage>
        <taxon>Bacteria</taxon>
        <taxon>Pseudomonadati</taxon>
        <taxon>Spirochaetota</taxon>
        <taxon>Spirochaetia</taxon>
        <taxon>Spirochaetales</taxon>
        <taxon>Treponemataceae</taxon>
        <taxon>Teretinema</taxon>
    </lineage>
</organism>
<dbReference type="Gene3D" id="6.10.250.2350">
    <property type="match status" value="1"/>
</dbReference>
<evidence type="ECO:0000256" key="3">
    <source>
        <dbReference type="ARBA" id="ARBA00022730"/>
    </source>
</evidence>
<dbReference type="GO" id="GO:0003735">
    <property type="term" value="F:structural constituent of ribosome"/>
    <property type="evidence" value="ECO:0007669"/>
    <property type="project" value="InterPro"/>
</dbReference>
<reference evidence="8" key="1">
    <citation type="submission" date="2021-08" db="EMBL/GenBank/DDBJ databases">
        <title>Comparative analyses of Brucepasteria parasyntrophica and Teretinema zuelzerae.</title>
        <authorList>
            <person name="Song Y."/>
            <person name="Brune A."/>
        </authorList>
    </citation>
    <scope>NUCLEOTIDE SEQUENCE</scope>
    <source>
        <strain evidence="8">DSM 1903</strain>
    </source>
</reference>
<evidence type="ECO:0000256" key="1">
    <source>
        <dbReference type="ARBA" id="ARBA00002633"/>
    </source>
</evidence>
<keyword evidence="5 7" id="KW-0687">Ribonucleoprotein</keyword>
<proteinExistence type="inferred from homology"/>
<dbReference type="NCBIfam" id="NF000955">
    <property type="entry name" value="PRK00099.1-1"/>
    <property type="match status" value="1"/>
</dbReference>
<gene>
    <name evidence="7 8" type="primary">rplJ</name>
    <name evidence="8" type="ORF">K7J14_13050</name>
</gene>
<sequence>MAIMAKKLQPAKTAAIADIKARFETVSDYIFTEYRGLTVEQITQLRDLLRAKGCTYKVVKNNFARIAFEEMKASDVSAYLTGPTAVALPTDEANAVAKILFDFAKETPALVIKGGLIDGELYDAAKIAAFSKLPGKKELISMLMSAMLGNTSKLARTLQAVADKKAEA</sequence>
<evidence type="ECO:0000313" key="9">
    <source>
        <dbReference type="Proteomes" id="UP001198163"/>
    </source>
</evidence>
<dbReference type="InterPro" id="IPR002363">
    <property type="entry name" value="Ribosomal_uL10_CS_bac"/>
</dbReference>
<dbReference type="InterPro" id="IPR047865">
    <property type="entry name" value="Ribosomal_uL10_bac_type"/>
</dbReference>
<comment type="subunit">
    <text evidence="7">Part of the ribosomal stalk of the 50S ribosomal subunit. The N-terminus interacts with L11 and the large rRNA to form the base of the stalk. The C-terminus forms an elongated spine to which L12 dimers bind in a sequential fashion forming a multimeric L10(L12)X complex.</text>
</comment>
<dbReference type="InterPro" id="IPR043141">
    <property type="entry name" value="Ribosomal_uL10-like_sf"/>
</dbReference>
<comment type="similarity">
    <text evidence="2 7">Belongs to the universal ribosomal protein uL10 family.</text>
</comment>
<comment type="function">
    <text evidence="1 7">Forms part of the ribosomal stalk, playing a central role in the interaction of the ribosome with GTP-bound translation factors.</text>
</comment>
<dbReference type="HAMAP" id="MF_00362">
    <property type="entry name" value="Ribosomal_uL10"/>
    <property type="match status" value="1"/>
</dbReference>
<dbReference type="GO" id="GO:0015934">
    <property type="term" value="C:large ribosomal subunit"/>
    <property type="evidence" value="ECO:0007669"/>
    <property type="project" value="InterPro"/>
</dbReference>
<evidence type="ECO:0000256" key="4">
    <source>
        <dbReference type="ARBA" id="ARBA00022980"/>
    </source>
</evidence>
<name>A0AAE3EJ34_9SPIR</name>
<keyword evidence="3 7" id="KW-0699">rRNA-binding</keyword>
<dbReference type="SUPFAM" id="SSF160369">
    <property type="entry name" value="Ribosomal protein L10-like"/>
    <property type="match status" value="1"/>
</dbReference>
<dbReference type="Proteomes" id="UP001198163">
    <property type="component" value="Unassembled WGS sequence"/>
</dbReference>
<dbReference type="Pfam" id="PF00466">
    <property type="entry name" value="Ribosomal_L10"/>
    <property type="match status" value="1"/>
</dbReference>
<dbReference type="PANTHER" id="PTHR11560">
    <property type="entry name" value="39S RIBOSOMAL PROTEIN L10, MITOCHONDRIAL"/>
    <property type="match status" value="1"/>
</dbReference>
<accession>A0AAE3EJ34</accession>
<keyword evidence="7" id="KW-0694">RNA-binding</keyword>